<evidence type="ECO:0000256" key="2">
    <source>
        <dbReference type="SAM" id="Phobius"/>
    </source>
</evidence>
<feature type="transmembrane region" description="Helical" evidence="2">
    <location>
        <begin position="33"/>
        <end position="52"/>
    </location>
</feature>
<feature type="transmembrane region" description="Helical" evidence="2">
    <location>
        <begin position="346"/>
        <end position="367"/>
    </location>
</feature>
<accession>A0A7R9ZJD8</accession>
<feature type="compositionally biased region" description="Low complexity" evidence="1">
    <location>
        <begin position="126"/>
        <end position="140"/>
    </location>
</feature>
<feature type="transmembrane region" description="Helical" evidence="2">
    <location>
        <begin position="77"/>
        <end position="97"/>
    </location>
</feature>
<evidence type="ECO:0000313" key="3">
    <source>
        <dbReference type="EMBL" id="CAD8329050.1"/>
    </source>
</evidence>
<evidence type="ECO:0000256" key="1">
    <source>
        <dbReference type="SAM" id="MobiDB-lite"/>
    </source>
</evidence>
<proteinExistence type="predicted"/>
<feature type="region of interest" description="Disordered" evidence="1">
    <location>
        <begin position="121"/>
        <end position="143"/>
    </location>
</feature>
<reference evidence="3" key="1">
    <citation type="submission" date="2021-01" db="EMBL/GenBank/DDBJ databases">
        <authorList>
            <person name="Corre E."/>
            <person name="Pelletier E."/>
            <person name="Niang G."/>
            <person name="Scheremetjew M."/>
            <person name="Finn R."/>
            <person name="Kale V."/>
            <person name="Holt S."/>
            <person name="Cochrane G."/>
            <person name="Meng A."/>
            <person name="Brown T."/>
            <person name="Cohen L."/>
        </authorList>
    </citation>
    <scope>NUCLEOTIDE SEQUENCE</scope>
    <source>
        <strain evidence="3">CCMP3328</strain>
    </source>
</reference>
<feature type="transmembrane region" description="Helical" evidence="2">
    <location>
        <begin position="379"/>
        <end position="400"/>
    </location>
</feature>
<name>A0A7R9ZJD8_9STRA</name>
<dbReference type="EMBL" id="HBEF01001799">
    <property type="protein sequence ID" value="CAD8329050.1"/>
    <property type="molecule type" value="Transcribed_RNA"/>
</dbReference>
<sequence length="439" mass="49636">MWILSAHLGWTVDENHGASAVYVDRRILIGAQWLSISLMMLPLFWTLLGRYIEVIPTVPLDYPLEGLPFVVETKMRFLSQQECLHCALILAVGWLVLGRWIERHTSRDYFRAMLEHIDHDSNASAQQRQTRSQQQQQQQQQHRRSVHRIESYILHAIHRQWDALCPLFLQRLTFTPQWNRRSQNELKKHVAYWRSRNDPDAVSLSLSFKAENGRGFISLGHRVINTGDASNFKKLAMGALVTIGSFSSTTPHFLLNLLTVFSGSISFGLSMSLQTMETCRESTGANNTRSILKSMNLVNVVILAFLVGQLVGSSGGVLFLAEFVVTSVSLILGGAGTISASAMESWATFFCLSATCFWGYLFGRVAVMEGIREKRSGFSSVMLCASLAIMLVVWGAMLFLHDWENPVSVLISRNGEWKNNARSWFTQRQDDTLSPRSYH</sequence>
<protein>
    <submittedName>
        <fullName evidence="3">Uncharacterized protein</fullName>
    </submittedName>
</protein>
<dbReference type="AlphaFoldDB" id="A0A7R9ZJD8"/>
<keyword evidence="2" id="KW-0472">Membrane</keyword>
<gene>
    <name evidence="3" type="ORF">CAUS1442_LOCUS1148</name>
</gene>
<keyword evidence="2" id="KW-0812">Transmembrane</keyword>
<organism evidence="3">
    <name type="scientific">Craspedostauros australis</name>
    <dbReference type="NCBI Taxonomy" id="1486917"/>
    <lineage>
        <taxon>Eukaryota</taxon>
        <taxon>Sar</taxon>
        <taxon>Stramenopiles</taxon>
        <taxon>Ochrophyta</taxon>
        <taxon>Bacillariophyta</taxon>
        <taxon>Bacillariophyceae</taxon>
        <taxon>Bacillariophycidae</taxon>
        <taxon>Naviculales</taxon>
        <taxon>Naviculaceae</taxon>
        <taxon>Craspedostauros</taxon>
    </lineage>
</organism>
<feature type="transmembrane region" description="Helical" evidence="2">
    <location>
        <begin position="291"/>
        <end position="311"/>
    </location>
</feature>
<keyword evidence="2" id="KW-1133">Transmembrane helix</keyword>